<dbReference type="Proteomes" id="UP000231322">
    <property type="component" value="Unassembled WGS sequence"/>
</dbReference>
<protein>
    <submittedName>
        <fullName evidence="1">Alpha/beta hydrolase</fullName>
    </submittedName>
</protein>
<name>A0A2G7HK72_9CLOT</name>
<dbReference type="EMBL" id="PEIK01000002">
    <property type="protein sequence ID" value="PIH05485.1"/>
    <property type="molecule type" value="Genomic_DNA"/>
</dbReference>
<organism evidence="1 2">
    <name type="scientific">Clostridium combesii</name>
    <dbReference type="NCBI Taxonomy" id="39481"/>
    <lineage>
        <taxon>Bacteria</taxon>
        <taxon>Bacillati</taxon>
        <taxon>Bacillota</taxon>
        <taxon>Clostridia</taxon>
        <taxon>Eubacteriales</taxon>
        <taxon>Clostridiaceae</taxon>
        <taxon>Clostridium</taxon>
    </lineage>
</organism>
<accession>A0A2G7HK72</accession>
<keyword evidence="2" id="KW-1185">Reference proteome</keyword>
<proteinExistence type="predicted"/>
<reference evidence="1 2" key="1">
    <citation type="submission" date="2017-10" db="EMBL/GenBank/DDBJ databases">
        <title>Reclassification of Eubacterium combesii and discrepancies in the nomenclature of botulinum neurotoxin producing clostridia. Request for an Opinion.</title>
        <authorList>
            <person name="Dobritsa A.P."/>
            <person name="Kutumbaka K.K."/>
            <person name="Samadpour M."/>
        </authorList>
    </citation>
    <scope>NUCLEOTIDE SEQUENCE [LARGE SCALE GENOMIC DNA]</scope>
    <source>
        <strain evidence="1 2">DSM 20696</strain>
    </source>
</reference>
<evidence type="ECO:0000313" key="1">
    <source>
        <dbReference type="EMBL" id="PIH05485.1"/>
    </source>
</evidence>
<evidence type="ECO:0000313" key="2">
    <source>
        <dbReference type="Proteomes" id="UP000231322"/>
    </source>
</evidence>
<dbReference type="Gene3D" id="3.40.50.1820">
    <property type="entry name" value="alpha/beta hydrolase"/>
    <property type="match status" value="1"/>
</dbReference>
<dbReference type="SUPFAM" id="SSF53474">
    <property type="entry name" value="alpha/beta-Hydrolases"/>
    <property type="match status" value="1"/>
</dbReference>
<dbReference type="RefSeq" id="WP_099837945.1">
    <property type="nucleotide sequence ID" value="NZ_PEIK01000002.1"/>
</dbReference>
<dbReference type="GO" id="GO:0016787">
    <property type="term" value="F:hydrolase activity"/>
    <property type="evidence" value="ECO:0007669"/>
    <property type="project" value="UniProtKB-KW"/>
</dbReference>
<dbReference type="InterPro" id="IPR029058">
    <property type="entry name" value="AB_hydrolase_fold"/>
</dbReference>
<dbReference type="AlphaFoldDB" id="A0A2G7HK72"/>
<comment type="caution">
    <text evidence="1">The sequence shown here is derived from an EMBL/GenBank/DDBJ whole genome shotgun (WGS) entry which is preliminary data.</text>
</comment>
<keyword evidence="1" id="KW-0378">Hydrolase</keyword>
<sequence length="238" mass="27791">MIRENLKIKNIPAILWGNKSDNLFIAVHGNMSNKEDKIILAFVEEITAKGYQVLSFDLPEHGERKYKNYPCKVQNCVKDLNIIMDYAETLSNNISVFACSMGAYFSLLAYSHKFLKQSLFISPVVNMEAIINNMMTCFGVSEDRLKEEKEISTPIGQTLYWDYYCYVKEHPVITWDTKTLILYGKEDDLCELEVISAFAKRFNCDLEIMNEAGHYFHTEKQISFLKNWLRTQIYVKRR</sequence>
<gene>
    <name evidence="1" type="ORF">CS538_03070</name>
</gene>